<dbReference type="GO" id="GO:0045936">
    <property type="term" value="P:negative regulation of phosphate metabolic process"/>
    <property type="evidence" value="ECO:0007669"/>
    <property type="project" value="InterPro"/>
</dbReference>
<organism evidence="10 11">
    <name type="scientific">Luteitalea pratensis</name>
    <dbReference type="NCBI Taxonomy" id="1855912"/>
    <lineage>
        <taxon>Bacteria</taxon>
        <taxon>Pseudomonadati</taxon>
        <taxon>Acidobacteriota</taxon>
        <taxon>Vicinamibacteria</taxon>
        <taxon>Vicinamibacterales</taxon>
        <taxon>Vicinamibacteraceae</taxon>
        <taxon>Luteitalea</taxon>
    </lineage>
</organism>
<dbReference type="Proteomes" id="UP000076079">
    <property type="component" value="Chromosome"/>
</dbReference>
<dbReference type="NCBIfam" id="TIGR02135">
    <property type="entry name" value="phoU_full"/>
    <property type="match status" value="1"/>
</dbReference>
<dbReference type="PANTHER" id="PTHR42930:SF3">
    <property type="entry name" value="PHOSPHATE-SPECIFIC TRANSPORT SYSTEM ACCESSORY PROTEIN PHOU"/>
    <property type="match status" value="1"/>
</dbReference>
<comment type="subcellular location">
    <subcellularLocation>
        <location evidence="1 8">Cytoplasm</location>
    </subcellularLocation>
</comment>
<dbReference type="FunFam" id="1.20.58.220:FF:000004">
    <property type="entry name" value="Phosphate-specific transport system accessory protein PhoU"/>
    <property type="match status" value="1"/>
</dbReference>
<keyword evidence="5 8" id="KW-0963">Cytoplasm</keyword>
<evidence type="ECO:0000259" key="9">
    <source>
        <dbReference type="Pfam" id="PF01895"/>
    </source>
</evidence>
<comment type="subunit">
    <text evidence="3 8">Homodimer.</text>
</comment>
<dbReference type="KEGG" id="abac:LuPra_03047"/>
<dbReference type="InterPro" id="IPR038078">
    <property type="entry name" value="PhoU-like_sf"/>
</dbReference>
<protein>
    <recommendedName>
        <fullName evidence="8">Phosphate-specific transport system accessory protein PhoU</fullName>
    </recommendedName>
</protein>
<evidence type="ECO:0000256" key="5">
    <source>
        <dbReference type="ARBA" id="ARBA00022490"/>
    </source>
</evidence>
<dbReference type="InterPro" id="IPR028366">
    <property type="entry name" value="PhoU"/>
</dbReference>
<dbReference type="GO" id="GO:0006817">
    <property type="term" value="P:phosphate ion transport"/>
    <property type="evidence" value="ECO:0007669"/>
    <property type="project" value="UniProtKB-KW"/>
</dbReference>
<evidence type="ECO:0000256" key="3">
    <source>
        <dbReference type="ARBA" id="ARBA00011738"/>
    </source>
</evidence>
<keyword evidence="4 8" id="KW-0813">Transport</keyword>
<evidence type="ECO:0000256" key="2">
    <source>
        <dbReference type="ARBA" id="ARBA00008107"/>
    </source>
</evidence>
<sequence length="220" mass="24284">MVPQVQEHLDALKERLLVMGGLAEEQVRLVTAALVDRDAALASRVQSGDQRINGLHIEIDQRCVKLLALHQPVAVDLRAVVAAVKINTDLERVGDLAVNVAEAVQRYLHHTPLRPLDHIPRMADLAQRMLRDALDAYVRREVALAQNVLDTDDIVDALKSQVSIDLVPVMKGAPETIEPSLDLILIARHLERIADHATNIAEDVIFMVSARDVRHHGPPG</sequence>
<evidence type="ECO:0000256" key="1">
    <source>
        <dbReference type="ARBA" id="ARBA00004496"/>
    </source>
</evidence>
<dbReference type="EMBL" id="CP015136">
    <property type="protein sequence ID" value="AMY09821.1"/>
    <property type="molecule type" value="Genomic_DNA"/>
</dbReference>
<dbReference type="PIRSF" id="PIRSF003107">
    <property type="entry name" value="PhoU"/>
    <property type="match status" value="1"/>
</dbReference>
<dbReference type="Gene3D" id="1.20.58.220">
    <property type="entry name" value="Phosphate transport system protein phou homolog 2, domain 2"/>
    <property type="match status" value="1"/>
</dbReference>
<accession>A0A143PMW2</accession>
<dbReference type="Pfam" id="PF01895">
    <property type="entry name" value="PhoU"/>
    <property type="match status" value="2"/>
</dbReference>
<evidence type="ECO:0000256" key="7">
    <source>
        <dbReference type="ARBA" id="ARBA00056181"/>
    </source>
</evidence>
<feature type="domain" description="PhoU" evidence="9">
    <location>
        <begin position="119"/>
        <end position="204"/>
    </location>
</feature>
<evidence type="ECO:0000256" key="4">
    <source>
        <dbReference type="ARBA" id="ARBA00022448"/>
    </source>
</evidence>
<proteinExistence type="inferred from homology"/>
<keyword evidence="6 8" id="KW-0592">Phosphate transport</keyword>
<evidence type="ECO:0000256" key="8">
    <source>
        <dbReference type="PIRNR" id="PIRNR003107"/>
    </source>
</evidence>
<dbReference type="InterPro" id="IPR026022">
    <property type="entry name" value="PhoU_dom"/>
</dbReference>
<evidence type="ECO:0000313" key="11">
    <source>
        <dbReference type="Proteomes" id="UP000076079"/>
    </source>
</evidence>
<name>A0A143PMW2_LUTPR</name>
<reference evidence="11" key="2">
    <citation type="submission" date="2016-04" db="EMBL/GenBank/DDBJ databases">
        <title>First Complete Genome Sequence of a Subdivision 6 Acidobacterium.</title>
        <authorList>
            <person name="Huang S."/>
            <person name="Vieira S."/>
            <person name="Bunk B."/>
            <person name="Riedel T."/>
            <person name="Sproeer C."/>
            <person name="Overmann J."/>
        </authorList>
    </citation>
    <scope>NUCLEOTIDE SEQUENCE [LARGE SCALE GENOMIC DNA]</scope>
    <source>
        <strain evidence="11">DSM 100886 HEG_-6_39</strain>
    </source>
</reference>
<dbReference type="SUPFAM" id="SSF109755">
    <property type="entry name" value="PhoU-like"/>
    <property type="match status" value="1"/>
</dbReference>
<comment type="function">
    <text evidence="7 8">Plays a role in the regulation of phosphate uptake.</text>
</comment>
<dbReference type="STRING" id="1855912.LuPra_03047"/>
<evidence type="ECO:0000313" key="10">
    <source>
        <dbReference type="EMBL" id="AMY09821.1"/>
    </source>
</evidence>
<comment type="similarity">
    <text evidence="2 8">Belongs to the PhoU family.</text>
</comment>
<feature type="domain" description="PhoU" evidence="9">
    <location>
        <begin position="18"/>
        <end position="104"/>
    </location>
</feature>
<dbReference type="AlphaFoldDB" id="A0A143PMW2"/>
<gene>
    <name evidence="10" type="primary">phoU_2</name>
    <name evidence="10" type="ORF">LuPra_03047</name>
</gene>
<dbReference type="GO" id="GO:0005737">
    <property type="term" value="C:cytoplasm"/>
    <property type="evidence" value="ECO:0007669"/>
    <property type="project" value="UniProtKB-SubCell"/>
</dbReference>
<reference evidence="10 11" key="1">
    <citation type="journal article" date="2016" name="Genome Announc.">
        <title>First Complete Genome Sequence of a Subdivision 6 Acidobacterium Strain.</title>
        <authorList>
            <person name="Huang S."/>
            <person name="Vieira S."/>
            <person name="Bunk B."/>
            <person name="Riedel T."/>
            <person name="Sproer C."/>
            <person name="Overmann J."/>
        </authorList>
    </citation>
    <scope>NUCLEOTIDE SEQUENCE [LARGE SCALE GENOMIC DNA]</scope>
    <source>
        <strain evidence="11">DSM 100886 HEG_-6_39</strain>
    </source>
</reference>
<keyword evidence="11" id="KW-1185">Reference proteome</keyword>
<dbReference type="PANTHER" id="PTHR42930">
    <property type="entry name" value="PHOSPHATE-SPECIFIC TRANSPORT SYSTEM ACCESSORY PROTEIN PHOU"/>
    <property type="match status" value="1"/>
</dbReference>
<dbReference type="PATRIC" id="fig|1813736.3.peg.3247"/>
<dbReference type="GO" id="GO:0030643">
    <property type="term" value="P:intracellular phosphate ion homeostasis"/>
    <property type="evidence" value="ECO:0007669"/>
    <property type="project" value="InterPro"/>
</dbReference>
<evidence type="ECO:0000256" key="6">
    <source>
        <dbReference type="ARBA" id="ARBA00022592"/>
    </source>
</evidence>